<name>A0A3D8K7E4_9BURK</name>
<protein>
    <submittedName>
        <fullName evidence="3">Response regulator</fullName>
    </submittedName>
</protein>
<evidence type="ECO:0000256" key="1">
    <source>
        <dbReference type="PROSITE-ProRule" id="PRU00169"/>
    </source>
</evidence>
<evidence type="ECO:0000259" key="2">
    <source>
        <dbReference type="PROSITE" id="PS50110"/>
    </source>
</evidence>
<dbReference type="SUPFAM" id="SSF52172">
    <property type="entry name" value="CheY-like"/>
    <property type="match status" value="1"/>
</dbReference>
<dbReference type="AlphaFoldDB" id="A0A3D8K7E4"/>
<dbReference type="InterPro" id="IPR011006">
    <property type="entry name" value="CheY-like_superfamily"/>
</dbReference>
<keyword evidence="4" id="KW-1185">Reference proteome</keyword>
<comment type="caution">
    <text evidence="3">The sequence shown here is derived from an EMBL/GenBank/DDBJ whole genome shotgun (WGS) entry which is preliminary data.</text>
</comment>
<organism evidence="3 4">
    <name type="scientific">Trinickia dinghuensis</name>
    <dbReference type="NCBI Taxonomy" id="2291023"/>
    <lineage>
        <taxon>Bacteria</taxon>
        <taxon>Pseudomonadati</taxon>
        <taxon>Pseudomonadota</taxon>
        <taxon>Betaproteobacteria</taxon>
        <taxon>Burkholderiales</taxon>
        <taxon>Burkholderiaceae</taxon>
        <taxon>Trinickia</taxon>
    </lineage>
</organism>
<sequence length="352" mass="39581">MTMTMIQPFAFPTTVGFVDDSADFLANLSLQLDARLAFRFFNSAEHALNAINCAEAQSPSVDRFLSRYHDRTEQSDAQEVIAMRVDAISQQVRNARRFECTSVVVVDYDMPGMNGLEVCRRITHPAVKKIVLTGKADEHLAVKGFNEGIIDRFIRKQDPDAITALNEAIDEMKEAYLRHTQRTVADALALSEYRFLNDPAFAAKAREIFRERDIVEHYLCVGPSGLLMLDGAAVPYLLAVYPEDALRATREIAAELDAPAEFLAELDEHRSVPYFWESDGLFPIGRESWREYMHPAFVVQGQERYTCALIERPPGLDLETVVAYDEYLDRLDRGEHSVGLTHASPTNGLSAT</sequence>
<gene>
    <name evidence="3" type="ORF">DWV00_03530</name>
</gene>
<evidence type="ECO:0000313" key="4">
    <source>
        <dbReference type="Proteomes" id="UP000256838"/>
    </source>
</evidence>
<dbReference type="GO" id="GO:0000160">
    <property type="term" value="P:phosphorelay signal transduction system"/>
    <property type="evidence" value="ECO:0007669"/>
    <property type="project" value="InterPro"/>
</dbReference>
<dbReference type="OrthoDB" id="5697380at2"/>
<dbReference type="Pfam" id="PF00072">
    <property type="entry name" value="Response_reg"/>
    <property type="match status" value="1"/>
</dbReference>
<keyword evidence="1" id="KW-0597">Phosphoprotein</keyword>
<feature type="modified residue" description="4-aspartylphosphate" evidence="1">
    <location>
        <position position="107"/>
    </location>
</feature>
<dbReference type="PROSITE" id="PS50110">
    <property type="entry name" value="RESPONSE_REGULATORY"/>
    <property type="match status" value="1"/>
</dbReference>
<feature type="domain" description="Response regulatory" evidence="2">
    <location>
        <begin position="14"/>
        <end position="170"/>
    </location>
</feature>
<accession>A0A3D8K7E4</accession>
<evidence type="ECO:0000313" key="3">
    <source>
        <dbReference type="EMBL" id="RDV00827.1"/>
    </source>
</evidence>
<dbReference type="Proteomes" id="UP000256838">
    <property type="component" value="Unassembled WGS sequence"/>
</dbReference>
<dbReference type="InterPro" id="IPR001789">
    <property type="entry name" value="Sig_transdc_resp-reg_receiver"/>
</dbReference>
<dbReference type="Gene3D" id="3.40.50.2300">
    <property type="match status" value="1"/>
</dbReference>
<dbReference type="EMBL" id="QRGA01000001">
    <property type="protein sequence ID" value="RDV00827.1"/>
    <property type="molecule type" value="Genomic_DNA"/>
</dbReference>
<reference evidence="3 4" key="1">
    <citation type="submission" date="2018-08" db="EMBL/GenBank/DDBJ databases">
        <title>Paraburkholderia sp. DHOM06 isolated from forest soil.</title>
        <authorList>
            <person name="Gao Z.-H."/>
            <person name="Qiu L.-H."/>
        </authorList>
    </citation>
    <scope>NUCLEOTIDE SEQUENCE [LARGE SCALE GENOMIC DNA]</scope>
    <source>
        <strain evidence="3 4">DHOM06</strain>
    </source>
</reference>
<proteinExistence type="predicted"/>